<keyword evidence="4" id="KW-1003">Cell membrane</keyword>
<dbReference type="PROSITE" id="PS00211">
    <property type="entry name" value="ABC_TRANSPORTER_1"/>
    <property type="match status" value="2"/>
</dbReference>
<evidence type="ECO:0000256" key="7">
    <source>
        <dbReference type="ARBA" id="ARBA00023136"/>
    </source>
</evidence>
<dbReference type="CDD" id="cd03257">
    <property type="entry name" value="ABC_NikE_OppD_transporters"/>
    <property type="match status" value="2"/>
</dbReference>
<dbReference type="GO" id="GO:0005886">
    <property type="term" value="C:plasma membrane"/>
    <property type="evidence" value="ECO:0007669"/>
    <property type="project" value="UniProtKB-SubCell"/>
</dbReference>
<dbReference type="FunFam" id="3.40.50.300:FF:000016">
    <property type="entry name" value="Oligopeptide ABC transporter ATP-binding component"/>
    <property type="match status" value="1"/>
</dbReference>
<dbReference type="GO" id="GO:0005524">
    <property type="term" value="F:ATP binding"/>
    <property type="evidence" value="ECO:0007669"/>
    <property type="project" value="UniProtKB-KW"/>
</dbReference>
<dbReference type="InterPro" id="IPR027417">
    <property type="entry name" value="P-loop_NTPase"/>
</dbReference>
<evidence type="ECO:0000256" key="6">
    <source>
        <dbReference type="ARBA" id="ARBA00022840"/>
    </source>
</evidence>
<dbReference type="InterPro" id="IPR013563">
    <property type="entry name" value="Oligopep_ABC_C"/>
</dbReference>
<dbReference type="SUPFAM" id="SSF52540">
    <property type="entry name" value="P-loop containing nucleoside triphosphate hydrolases"/>
    <property type="match status" value="2"/>
</dbReference>
<dbReference type="eggNOG" id="COG4172">
    <property type="taxonomic scope" value="Bacteria"/>
</dbReference>
<dbReference type="GO" id="GO:0016887">
    <property type="term" value="F:ATP hydrolysis activity"/>
    <property type="evidence" value="ECO:0007669"/>
    <property type="project" value="InterPro"/>
</dbReference>
<dbReference type="InterPro" id="IPR003593">
    <property type="entry name" value="AAA+_ATPase"/>
</dbReference>
<evidence type="ECO:0000256" key="4">
    <source>
        <dbReference type="ARBA" id="ARBA00022475"/>
    </source>
</evidence>
<dbReference type="KEGG" id="aol:S58_57430"/>
<evidence type="ECO:0000313" key="11">
    <source>
        <dbReference type="Proteomes" id="UP000011841"/>
    </source>
</evidence>
<keyword evidence="5" id="KW-0547">Nucleotide-binding</keyword>
<feature type="domain" description="ABC transporter" evidence="9">
    <location>
        <begin position="15"/>
        <end position="265"/>
    </location>
</feature>
<dbReference type="GO" id="GO:0055085">
    <property type="term" value="P:transmembrane transport"/>
    <property type="evidence" value="ECO:0007669"/>
    <property type="project" value="UniProtKB-ARBA"/>
</dbReference>
<organism evidence="10 11">
    <name type="scientific">Bradyrhizobium oligotrophicum S58</name>
    <dbReference type="NCBI Taxonomy" id="1245469"/>
    <lineage>
        <taxon>Bacteria</taxon>
        <taxon>Pseudomonadati</taxon>
        <taxon>Pseudomonadota</taxon>
        <taxon>Alphaproteobacteria</taxon>
        <taxon>Hyphomicrobiales</taxon>
        <taxon>Nitrobacteraceae</taxon>
        <taxon>Bradyrhizobium</taxon>
    </lineage>
</organism>
<gene>
    <name evidence="10" type="ORF">S58_57430</name>
</gene>
<dbReference type="EMBL" id="AP012603">
    <property type="protein sequence ID" value="BAM91720.1"/>
    <property type="molecule type" value="Genomic_DNA"/>
</dbReference>
<dbReference type="NCBIfam" id="NF007739">
    <property type="entry name" value="PRK10419.1"/>
    <property type="match status" value="2"/>
</dbReference>
<dbReference type="GO" id="GO:0015833">
    <property type="term" value="P:peptide transport"/>
    <property type="evidence" value="ECO:0007669"/>
    <property type="project" value="InterPro"/>
</dbReference>
<evidence type="ECO:0000256" key="2">
    <source>
        <dbReference type="ARBA" id="ARBA00005417"/>
    </source>
</evidence>
<evidence type="ECO:0000259" key="9">
    <source>
        <dbReference type="PROSITE" id="PS50893"/>
    </source>
</evidence>
<dbReference type="InterPro" id="IPR050388">
    <property type="entry name" value="ABC_Ni/Peptide_Import"/>
</dbReference>
<dbReference type="Proteomes" id="UP000011841">
    <property type="component" value="Chromosome"/>
</dbReference>
<dbReference type="PROSITE" id="PS50893">
    <property type="entry name" value="ABC_TRANSPORTER_2"/>
    <property type="match status" value="2"/>
</dbReference>
<dbReference type="Pfam" id="PF08352">
    <property type="entry name" value="oligo_HPY"/>
    <property type="match status" value="2"/>
</dbReference>
<keyword evidence="11" id="KW-1185">Reference proteome</keyword>
<proteinExistence type="inferred from homology"/>
<dbReference type="PANTHER" id="PTHR43297">
    <property type="entry name" value="OLIGOPEPTIDE TRANSPORT ATP-BINDING PROTEIN APPD"/>
    <property type="match status" value="1"/>
</dbReference>
<evidence type="ECO:0000256" key="5">
    <source>
        <dbReference type="ARBA" id="ARBA00022741"/>
    </source>
</evidence>
<comment type="subcellular location">
    <subcellularLocation>
        <location evidence="1">Cell inner membrane</location>
        <topology evidence="1">Peripheral membrane protein</topology>
    </subcellularLocation>
</comment>
<keyword evidence="3" id="KW-0813">Transport</keyword>
<protein>
    <submittedName>
        <fullName evidence="10">Putative oligopeptide transport protein, ABC superfamily</fullName>
    </submittedName>
</protein>
<reference evidence="10 11" key="1">
    <citation type="journal article" date="2013" name="Appl. Environ. Microbiol.">
        <title>Genome analysis suggests that the soil oligotrophic bacterium Agromonas oligotrophica (Bradyrhizobium oligotrophicum) is a nitrogen-fixing symbiont of Aeschynomene indica.</title>
        <authorList>
            <person name="Okubo T."/>
            <person name="Fukushima S."/>
            <person name="Itakura M."/>
            <person name="Oshima K."/>
            <person name="Longtonglang A."/>
            <person name="Teaumroong N."/>
            <person name="Mitsui H."/>
            <person name="Hattori M."/>
            <person name="Hattori R."/>
            <person name="Hattori T."/>
            <person name="Minamisawa K."/>
        </authorList>
    </citation>
    <scope>NUCLEOTIDE SEQUENCE [LARGE SCALE GENOMIC DNA]</scope>
    <source>
        <strain evidence="10 11">S58</strain>
    </source>
</reference>
<dbReference type="InterPro" id="IPR003439">
    <property type="entry name" value="ABC_transporter-like_ATP-bd"/>
</dbReference>
<evidence type="ECO:0000256" key="1">
    <source>
        <dbReference type="ARBA" id="ARBA00004417"/>
    </source>
</evidence>
<dbReference type="Gene3D" id="3.40.50.300">
    <property type="entry name" value="P-loop containing nucleotide triphosphate hydrolases"/>
    <property type="match status" value="2"/>
</dbReference>
<dbReference type="InterPro" id="IPR017871">
    <property type="entry name" value="ABC_transporter-like_CS"/>
</dbReference>
<dbReference type="PANTHER" id="PTHR43297:SF2">
    <property type="entry name" value="DIPEPTIDE TRANSPORT ATP-BINDING PROTEIN DPPD"/>
    <property type="match status" value="1"/>
</dbReference>
<comment type="function">
    <text evidence="8">Involved in beta-(1--&gt;2)glucan export. Transmembrane domains (TMD) form a pore in the inner membrane and the ATP-binding domain (NBD) is responsible for energy generation.</text>
</comment>
<accession>M4ZZ32</accession>
<name>M4ZZ32_9BRAD</name>
<evidence type="ECO:0000256" key="8">
    <source>
        <dbReference type="ARBA" id="ARBA00024722"/>
    </source>
</evidence>
<keyword evidence="7" id="KW-0472">Membrane</keyword>
<dbReference type="HOGENOM" id="CLU_000604_86_2_5"/>
<keyword evidence="6" id="KW-0067">ATP-binding</keyword>
<dbReference type="SMART" id="SM00382">
    <property type="entry name" value="AAA"/>
    <property type="match status" value="2"/>
</dbReference>
<comment type="similarity">
    <text evidence="2">Belongs to the ABC transporter superfamily.</text>
</comment>
<dbReference type="STRING" id="1245469.S58_57430"/>
<dbReference type="AlphaFoldDB" id="M4ZZ32"/>
<dbReference type="PATRIC" id="fig|1245469.3.peg.5880"/>
<feature type="domain" description="ABC transporter" evidence="9">
    <location>
        <begin position="304"/>
        <end position="547"/>
    </location>
</feature>
<evidence type="ECO:0000313" key="10">
    <source>
        <dbReference type="EMBL" id="BAM91720.1"/>
    </source>
</evidence>
<evidence type="ECO:0000256" key="3">
    <source>
        <dbReference type="ARBA" id="ARBA00022448"/>
    </source>
</evidence>
<sequence length="562" mass="61195">MLGASGDAHMTAPLLELENLKVTFSTRRGFVEAVRGVSLSLKPGEMLGLVGESGSGKSVTGFAITHLLDKAGRITDGRIRFKGQDITRAGSADLRSLHGAAMAMIFQNPRAALNPIRTIGQQIADAILAHRRLSRREAQAEALQLLRAVQIRDPERRMSAYPHELSGGMCQRVMIAIAISCSPQLLIADEPTTGLDVTTQKVVMDLLAHIAAERGMATILITHDLGLAARYCARVVVMEQGRLVEEAAPLTLFHRPQHPYTKRLVAASPTASSRIEDLVPDGERIPLVDVAELPPPPHGTPLLLDVKAIGKRFDDGTVGVADFSMTMRGGESVGLVGESGSGKSTTSRMICRLIDPSDGEILFDGQSIGQIPARDFHRSALRKDIQIVFQDPNDSLNPRYTAFDCIAHPLLRLLNMRGGDRLRQRVEECADRVGLPRELLPRFPHQLSGGQKARVGIARAIACKPRLLVLDEPTAALDVSVQAVVLQLLNRLRREDNLAFLFVSHDLNVVRMMCDRTIVLRTGVIVEQGESRALFANPQTDYTRELVDAVPHIAAPAELLPA</sequence>
<dbReference type="Pfam" id="PF00005">
    <property type="entry name" value="ABC_tran"/>
    <property type="match status" value="2"/>
</dbReference>